<reference evidence="2 3" key="1">
    <citation type="journal article" date="2019" name="BMC Genomics">
        <title>New insights from Opisthorchis felineus genome: update on genomics of the epidemiologically important liver flukes.</title>
        <authorList>
            <person name="Ershov N.I."/>
            <person name="Mordvinov V.A."/>
            <person name="Prokhortchouk E.B."/>
            <person name="Pakharukova M.Y."/>
            <person name="Gunbin K.V."/>
            <person name="Ustyantsev K."/>
            <person name="Genaev M.A."/>
            <person name="Blinov A.G."/>
            <person name="Mazur A."/>
            <person name="Boulygina E."/>
            <person name="Tsygankova S."/>
            <person name="Khrameeva E."/>
            <person name="Chekanov N."/>
            <person name="Fan G."/>
            <person name="Xiao A."/>
            <person name="Zhang H."/>
            <person name="Xu X."/>
            <person name="Yang H."/>
            <person name="Solovyev V."/>
            <person name="Lee S.M."/>
            <person name="Liu X."/>
            <person name="Afonnikov D.A."/>
            <person name="Skryabin K.G."/>
        </authorList>
    </citation>
    <scope>NUCLEOTIDE SEQUENCE [LARGE SCALE GENOMIC DNA]</scope>
    <source>
        <strain evidence="2">AK-0245</strain>
        <tissue evidence="2">Whole organism</tissue>
    </source>
</reference>
<feature type="compositionally biased region" description="Polar residues" evidence="1">
    <location>
        <begin position="304"/>
        <end position="321"/>
    </location>
</feature>
<protein>
    <submittedName>
        <fullName evidence="2">Uncharacterized protein</fullName>
    </submittedName>
</protein>
<feature type="compositionally biased region" description="Basic and acidic residues" evidence="1">
    <location>
        <begin position="1074"/>
        <end position="1085"/>
    </location>
</feature>
<dbReference type="AlphaFoldDB" id="A0A4S2KW37"/>
<feature type="region of interest" description="Disordered" evidence="1">
    <location>
        <begin position="1"/>
        <end position="120"/>
    </location>
</feature>
<evidence type="ECO:0000313" key="2">
    <source>
        <dbReference type="EMBL" id="TGZ52297.1"/>
    </source>
</evidence>
<feature type="compositionally biased region" description="Basic and acidic residues" evidence="1">
    <location>
        <begin position="903"/>
        <end position="925"/>
    </location>
</feature>
<feature type="compositionally biased region" description="Polar residues" evidence="1">
    <location>
        <begin position="66"/>
        <end position="82"/>
    </location>
</feature>
<dbReference type="EMBL" id="SJOL01010073">
    <property type="protein sequence ID" value="TGZ52297.1"/>
    <property type="molecule type" value="Genomic_DNA"/>
</dbReference>
<evidence type="ECO:0000256" key="1">
    <source>
        <dbReference type="SAM" id="MobiDB-lite"/>
    </source>
</evidence>
<feature type="region of interest" description="Disordered" evidence="1">
    <location>
        <begin position="903"/>
        <end position="928"/>
    </location>
</feature>
<evidence type="ECO:0000313" key="3">
    <source>
        <dbReference type="Proteomes" id="UP000308267"/>
    </source>
</evidence>
<feature type="compositionally biased region" description="Polar residues" evidence="1">
    <location>
        <begin position="1"/>
        <end position="10"/>
    </location>
</feature>
<sequence length="1107" mass="122269">MAESGQNEDPSSGYAKEGYVFSEDLDTGTHRLLGDRHTQNESLEHIPPQNNEDQSDLTYEMPDTLENPNSSNMEQQGDNSHNPIPAEFLKENEMENLQRQSGTTGKLPTEEDADSRGEVASFREEAEEFALGSNSACHYEPLANQTSNACFMFTGDTTANPEAMHSQTNLLSTESQQPVTGTNLMTTTDTAVVSEEAPVYPLPTEEQSQVSFSAHSESENPIDTKFTDTEASIAFPESSFTRHELSLALESFSAEDDQEVFKIVEKSRDGSEIVDAAQTSDESNLLATKDVVQGDNGEDDQSDEANSADHNTPVSINTSSQEKTEEEAVYGDNLLQESPTDSTSVLIVENAPGETVVKISEHTTSEAFPDWRIASDFQQLETETPSVPEQAPDGSLELVSKLNEVPKDLLIETKEAQTDIQKQDSIETQDTEEQTSIVMEPDSAPEGGNEMKLDKASELGEIAADGLTMKPVLTSLHSEDEINFTEQQFGEMSAAPEFEAGVESEEVFEDESQTLHIISESASDQLQQEPTEQISAGSLIRNYASEYFSEDITAGVLELTGEPQTERTQETFVQEYYTHSAQMSEVTVSSSVQDSEKKPGNWDTHHMADTGDDEVIFESVTNGVQDGVIEEEYSFEQSKPEKTPDQRSSECLNESFGVLESDEAVTGTEVGTPTVRHPELLCKSSIQLEEVSEMTLPSTVRLFTEESDHVYSTSVPNNKEILSVESKICEDQGEVSDNEEWQPIEKNAPTKIPCQDVCTEPTNRKETFALLEPIGDTKVVAEELHVEATLEAVSPKHIPLSQESLSGASPVVKSLPAVHDSRVSDSNSSATRPSLFEAAEISQRAVPQEFALGREMEGDRNVQAENKTTKIYTDTSDAAFSTGMNGYASDFGDDTNKENLMKEHQPRGLDKRPLLERQQRSRTLDPRIMSDWAAGYSDSKRRAATLGRNGSRKRPRLQPKPAPNDDYLFPDSVTPSKVDKNLSTRSLSEGLPEGTYDVPYIDDDAFLPRQLRDPGNQNGNIDDDSEYSSDGAAWYWQPPNYYQIQLDPNHIADTNECATTPRFMHPAKSSPSAEDDRKLIDAKEPKKGRKKNRLFGLCSCVSRQRES</sequence>
<feature type="region of interest" description="Disordered" evidence="1">
    <location>
        <begin position="1064"/>
        <end position="1091"/>
    </location>
</feature>
<feature type="region of interest" description="Disordered" evidence="1">
    <location>
        <begin position="414"/>
        <end position="452"/>
    </location>
</feature>
<proteinExistence type="predicted"/>
<feature type="compositionally biased region" description="Basic and acidic residues" evidence="1">
    <location>
        <begin position="27"/>
        <end position="44"/>
    </location>
</feature>
<name>A0A4S2KW37_OPIFE</name>
<dbReference type="OrthoDB" id="6270660at2759"/>
<feature type="region of interest" description="Disordered" evidence="1">
    <location>
        <begin position="940"/>
        <end position="995"/>
    </location>
</feature>
<comment type="caution">
    <text evidence="2">The sequence shown here is derived from an EMBL/GenBank/DDBJ whole genome shotgun (WGS) entry which is preliminary data.</text>
</comment>
<organism evidence="2 3">
    <name type="scientific">Opisthorchis felineus</name>
    <dbReference type="NCBI Taxonomy" id="147828"/>
    <lineage>
        <taxon>Eukaryota</taxon>
        <taxon>Metazoa</taxon>
        <taxon>Spiralia</taxon>
        <taxon>Lophotrochozoa</taxon>
        <taxon>Platyhelminthes</taxon>
        <taxon>Trematoda</taxon>
        <taxon>Digenea</taxon>
        <taxon>Opisthorchiida</taxon>
        <taxon>Opisthorchiata</taxon>
        <taxon>Opisthorchiidae</taxon>
        <taxon>Opisthorchis</taxon>
    </lineage>
</organism>
<feature type="compositionally biased region" description="Basic and acidic residues" evidence="1">
    <location>
        <begin position="414"/>
        <end position="425"/>
    </location>
</feature>
<gene>
    <name evidence="2" type="ORF">CRM22_010660</name>
</gene>
<dbReference type="Proteomes" id="UP000308267">
    <property type="component" value="Unassembled WGS sequence"/>
</dbReference>
<accession>A0A4S2KW37</accession>
<keyword evidence="3" id="KW-1185">Reference proteome</keyword>
<feature type="compositionally biased region" description="Polar residues" evidence="1">
    <location>
        <begin position="95"/>
        <end position="106"/>
    </location>
</feature>
<feature type="region of interest" description="Disordered" evidence="1">
    <location>
        <begin position="288"/>
        <end position="324"/>
    </location>
</feature>